<evidence type="ECO:0000256" key="1">
    <source>
        <dbReference type="SAM" id="MobiDB-lite"/>
    </source>
</evidence>
<gene>
    <name evidence="2" type="ORF">PUN28_006160</name>
</gene>
<feature type="region of interest" description="Disordered" evidence="1">
    <location>
        <begin position="65"/>
        <end position="93"/>
    </location>
</feature>
<dbReference type="Proteomes" id="UP001430953">
    <property type="component" value="Unassembled WGS sequence"/>
</dbReference>
<sequence length="93" mass="10070">MNLGNKTESWGGIAPIPAPWTDLISLGCRRFRQAGSNQRVAPGLHGWVMVVECPVVVTTVFPRDAEESRTPLHLAPPRPSIVGKTDEPIPSDS</sequence>
<keyword evidence="3" id="KW-1185">Reference proteome</keyword>
<proteinExistence type="predicted"/>
<dbReference type="EMBL" id="JADYXP020000005">
    <property type="protein sequence ID" value="KAL0124144.1"/>
    <property type="molecule type" value="Genomic_DNA"/>
</dbReference>
<evidence type="ECO:0000313" key="2">
    <source>
        <dbReference type="EMBL" id="KAL0124144.1"/>
    </source>
</evidence>
<accession>A0AAW2GA91</accession>
<dbReference type="AlphaFoldDB" id="A0AAW2GA91"/>
<organism evidence="2 3">
    <name type="scientific">Cardiocondyla obscurior</name>
    <dbReference type="NCBI Taxonomy" id="286306"/>
    <lineage>
        <taxon>Eukaryota</taxon>
        <taxon>Metazoa</taxon>
        <taxon>Ecdysozoa</taxon>
        <taxon>Arthropoda</taxon>
        <taxon>Hexapoda</taxon>
        <taxon>Insecta</taxon>
        <taxon>Pterygota</taxon>
        <taxon>Neoptera</taxon>
        <taxon>Endopterygota</taxon>
        <taxon>Hymenoptera</taxon>
        <taxon>Apocrita</taxon>
        <taxon>Aculeata</taxon>
        <taxon>Formicoidea</taxon>
        <taxon>Formicidae</taxon>
        <taxon>Myrmicinae</taxon>
        <taxon>Cardiocondyla</taxon>
    </lineage>
</organism>
<evidence type="ECO:0000313" key="3">
    <source>
        <dbReference type="Proteomes" id="UP001430953"/>
    </source>
</evidence>
<reference evidence="2 3" key="1">
    <citation type="submission" date="2023-03" db="EMBL/GenBank/DDBJ databases">
        <title>High recombination rates correlate with genetic variation in Cardiocondyla obscurior ants.</title>
        <authorList>
            <person name="Errbii M."/>
        </authorList>
    </citation>
    <scope>NUCLEOTIDE SEQUENCE [LARGE SCALE GENOMIC DNA]</scope>
    <source>
        <strain evidence="2">Alpha-2009</strain>
        <tissue evidence="2">Whole body</tissue>
    </source>
</reference>
<name>A0AAW2GA91_9HYME</name>
<protein>
    <submittedName>
        <fullName evidence="2">Uncharacterized protein</fullName>
    </submittedName>
</protein>
<comment type="caution">
    <text evidence="2">The sequence shown here is derived from an EMBL/GenBank/DDBJ whole genome shotgun (WGS) entry which is preliminary data.</text>
</comment>